<dbReference type="PIRSF" id="PIRSF029827">
    <property type="entry name" value="Fe_traffic_YggX"/>
    <property type="match status" value="1"/>
</dbReference>
<comment type="similarity">
    <text evidence="3 5">Belongs to the Fe(2+)-trafficking protein family.</text>
</comment>
<keyword evidence="8" id="KW-1185">Reference proteome</keyword>
<evidence type="ECO:0000313" key="8">
    <source>
        <dbReference type="Proteomes" id="UP000029391"/>
    </source>
</evidence>
<dbReference type="InterPro" id="IPR036766">
    <property type="entry name" value="Fe_traffick_prot_YggX_sf"/>
</dbReference>
<feature type="region of interest" description="Disordered" evidence="6">
    <location>
        <begin position="77"/>
        <end position="96"/>
    </location>
</feature>
<evidence type="ECO:0000256" key="3">
    <source>
        <dbReference type="ARBA" id="ARBA00061679"/>
    </source>
</evidence>
<evidence type="ECO:0000256" key="5">
    <source>
        <dbReference type="HAMAP-Rule" id="MF_00686"/>
    </source>
</evidence>
<dbReference type="PANTHER" id="PTHR36965">
    <property type="entry name" value="FE(2+)-TRAFFICKING PROTEIN-RELATED"/>
    <property type="match status" value="1"/>
</dbReference>
<dbReference type="RefSeq" id="WP_026816729.1">
    <property type="nucleotide sequence ID" value="NZ_AUFF01000003.1"/>
</dbReference>
<dbReference type="GO" id="GO:0005829">
    <property type="term" value="C:cytosol"/>
    <property type="evidence" value="ECO:0007669"/>
    <property type="project" value="TreeGrafter"/>
</dbReference>
<dbReference type="Pfam" id="PF04362">
    <property type="entry name" value="Iron_traffic"/>
    <property type="match status" value="1"/>
</dbReference>
<dbReference type="STRING" id="1121013.GCA_000426365_01424"/>
<comment type="caution">
    <text evidence="7">The sequence shown here is derived from an EMBL/GenBank/DDBJ whole genome shotgun (WGS) entry which is preliminary data.</text>
</comment>
<reference evidence="7 8" key="1">
    <citation type="submission" date="2013-09" db="EMBL/GenBank/DDBJ databases">
        <title>Genome sequencing of Arenimonas composti.</title>
        <authorList>
            <person name="Chen F."/>
            <person name="Wang G."/>
        </authorList>
    </citation>
    <scope>NUCLEOTIDE SEQUENCE [LARGE SCALE GENOMIC DNA]</scope>
    <source>
        <strain evidence="7 8">TR7-09</strain>
    </source>
</reference>
<dbReference type="NCBIfam" id="NF003817">
    <property type="entry name" value="PRK05408.1"/>
    <property type="match status" value="1"/>
</dbReference>
<proteinExistence type="inferred from homology"/>
<dbReference type="InterPro" id="IPR007457">
    <property type="entry name" value="Fe_traffick_prot_YggX"/>
</dbReference>
<accession>A0A091BHU9</accession>
<sequence length="96" mass="11004">MSRTVFCEKLQRESEGLPFVPWPGPLGKRIFDHIGREAWQQWLAHQTMLINENRLSPMDPKHRAFLEGEMEKFLFGDGAETPAGYIPPDTPPDTPL</sequence>
<comment type="function">
    <text evidence="2">Could be a mediator in iron transactions between iron acquisition and iron-requiring processes, such as synthesis and/or repair of Fe-S clusters in biosynthetic enzymes. Necessary to maintain high levels of aconitase under oxidative stress.</text>
</comment>
<gene>
    <name evidence="7" type="ORF">P873_04185</name>
</gene>
<dbReference type="FunFam" id="1.10.3880.10:FF:000001">
    <property type="entry name" value="Probable Fe(2+)-trafficking protein"/>
    <property type="match status" value="1"/>
</dbReference>
<dbReference type="EMBL" id="AWXU01000009">
    <property type="protein sequence ID" value="KFN51107.1"/>
    <property type="molecule type" value="Genomic_DNA"/>
</dbReference>
<dbReference type="Proteomes" id="UP000029391">
    <property type="component" value="Unassembled WGS sequence"/>
</dbReference>
<evidence type="ECO:0000256" key="1">
    <source>
        <dbReference type="ARBA" id="ARBA00023004"/>
    </source>
</evidence>
<evidence type="ECO:0000256" key="6">
    <source>
        <dbReference type="SAM" id="MobiDB-lite"/>
    </source>
</evidence>
<dbReference type="eggNOG" id="COG2924">
    <property type="taxonomic scope" value="Bacteria"/>
</dbReference>
<evidence type="ECO:0000256" key="2">
    <source>
        <dbReference type="ARBA" id="ARBA00053793"/>
    </source>
</evidence>
<dbReference type="GO" id="GO:0034599">
    <property type="term" value="P:cellular response to oxidative stress"/>
    <property type="evidence" value="ECO:0007669"/>
    <property type="project" value="TreeGrafter"/>
</dbReference>
<dbReference type="AlphaFoldDB" id="A0A091BHU9"/>
<keyword evidence="1 5" id="KW-0408">Iron</keyword>
<organism evidence="7 8">
    <name type="scientific">Arenimonas composti TR7-09 = DSM 18010</name>
    <dbReference type="NCBI Taxonomy" id="1121013"/>
    <lineage>
        <taxon>Bacteria</taxon>
        <taxon>Pseudomonadati</taxon>
        <taxon>Pseudomonadota</taxon>
        <taxon>Gammaproteobacteria</taxon>
        <taxon>Lysobacterales</taxon>
        <taxon>Lysobacteraceae</taxon>
        <taxon>Arenimonas</taxon>
    </lineage>
</organism>
<dbReference type="Gene3D" id="1.10.3880.10">
    <property type="entry name" value="Fe(II) trafficking protein YggX"/>
    <property type="match status" value="1"/>
</dbReference>
<protein>
    <recommendedName>
        <fullName evidence="4 5">Probable Fe(2+)-trafficking protein</fullName>
    </recommendedName>
</protein>
<dbReference type="GO" id="GO:0005506">
    <property type="term" value="F:iron ion binding"/>
    <property type="evidence" value="ECO:0007669"/>
    <property type="project" value="UniProtKB-UniRule"/>
</dbReference>
<evidence type="ECO:0000256" key="4">
    <source>
        <dbReference type="ARBA" id="ARBA00070403"/>
    </source>
</evidence>
<name>A0A091BHU9_9GAMM</name>
<dbReference type="PANTHER" id="PTHR36965:SF1">
    <property type="entry name" value="FE(2+)-TRAFFICKING PROTEIN-RELATED"/>
    <property type="match status" value="1"/>
</dbReference>
<evidence type="ECO:0000313" key="7">
    <source>
        <dbReference type="EMBL" id="KFN51107.1"/>
    </source>
</evidence>
<dbReference type="OrthoDB" id="9804318at2"/>
<dbReference type="SUPFAM" id="SSF111148">
    <property type="entry name" value="YggX-like"/>
    <property type="match status" value="1"/>
</dbReference>
<dbReference type="HAMAP" id="MF_00686">
    <property type="entry name" value="Fe_traffic_YggX"/>
    <property type="match status" value="1"/>
</dbReference>